<gene>
    <name evidence="2" type="ORF">AVEN_164304_1</name>
</gene>
<dbReference type="PANTHER" id="PTHR33332">
    <property type="entry name" value="REVERSE TRANSCRIPTASE DOMAIN-CONTAINING PROTEIN"/>
    <property type="match status" value="1"/>
</dbReference>
<evidence type="ECO:0000259" key="1">
    <source>
        <dbReference type="Pfam" id="PF00078"/>
    </source>
</evidence>
<feature type="domain" description="Reverse transcriptase" evidence="1">
    <location>
        <begin position="1"/>
        <end position="95"/>
    </location>
</feature>
<comment type="caution">
    <text evidence="2">The sequence shown here is derived from an EMBL/GenBank/DDBJ whole genome shotgun (WGS) entry which is preliminary data.</text>
</comment>
<accession>A0A4Y2QZ32</accession>
<dbReference type="OrthoDB" id="8049117at2759"/>
<dbReference type="Pfam" id="PF00078">
    <property type="entry name" value="RVT_1"/>
    <property type="match status" value="1"/>
</dbReference>
<dbReference type="SUPFAM" id="SSF53098">
    <property type="entry name" value="Ribonuclease H-like"/>
    <property type="match status" value="1"/>
</dbReference>
<sequence length="463" mass="52306">MHDILEVLPDGMHCFIYADDIFILVEAPTVPMVKNKIEASVSKLETWCKEWHLNIAPLKCKIINFSTRISPVNFPVCFSGECIPWSNNVRFLGIIFSSNLSFRLHIDQLVIKTSKKLNAIKVLASPRWGAKAVLLLRLCNACIIQALEFGAFAIGMNAKAGLSRLQTLQNNVLRFVFGLPRWTPIPVLHKISNDTNIQLRFDKRNISFFFKQFSAREITAVYKSIVETNSMISNWRYDRLPCGATLDKYSRLINLSLSDLIQINIPESWEDHQNFVIRTDELEFQQRVLDPGVIKRLYHECRSSLHSDVVILATDASKNATDVAIATINCSLPTELQGSIPTVNSVFTGEALAMVLAISNYVREFKDYILLTDSMSNLMALKNLNFHSPKCSLFLAKIIAEALNKCKYLELVYSPAHVGIRENEWADSVARDALVSPRIYDFVSPEDAISACSKIIRLAQTEE</sequence>
<reference evidence="2 3" key="1">
    <citation type="journal article" date="2019" name="Sci. Rep.">
        <title>Orb-weaving spider Araneus ventricosus genome elucidates the spidroin gene catalogue.</title>
        <authorList>
            <person name="Kono N."/>
            <person name="Nakamura H."/>
            <person name="Ohtoshi R."/>
            <person name="Moran D.A.P."/>
            <person name="Shinohara A."/>
            <person name="Yoshida Y."/>
            <person name="Fujiwara M."/>
            <person name="Mori M."/>
            <person name="Tomita M."/>
            <person name="Arakawa K."/>
        </authorList>
    </citation>
    <scope>NUCLEOTIDE SEQUENCE [LARGE SCALE GENOMIC DNA]</scope>
</reference>
<evidence type="ECO:0000313" key="2">
    <source>
        <dbReference type="EMBL" id="GBN68486.1"/>
    </source>
</evidence>
<dbReference type="InterPro" id="IPR000477">
    <property type="entry name" value="RT_dom"/>
</dbReference>
<dbReference type="GO" id="GO:0003676">
    <property type="term" value="F:nucleic acid binding"/>
    <property type="evidence" value="ECO:0007669"/>
    <property type="project" value="InterPro"/>
</dbReference>
<dbReference type="Proteomes" id="UP000499080">
    <property type="component" value="Unassembled WGS sequence"/>
</dbReference>
<dbReference type="AlphaFoldDB" id="A0A4Y2QZ32"/>
<protein>
    <recommendedName>
        <fullName evidence="1">Reverse transcriptase domain-containing protein</fullName>
    </recommendedName>
</protein>
<name>A0A4Y2QZ32_ARAVE</name>
<organism evidence="2 3">
    <name type="scientific">Araneus ventricosus</name>
    <name type="common">Orbweaver spider</name>
    <name type="synonym">Epeira ventricosa</name>
    <dbReference type="NCBI Taxonomy" id="182803"/>
    <lineage>
        <taxon>Eukaryota</taxon>
        <taxon>Metazoa</taxon>
        <taxon>Ecdysozoa</taxon>
        <taxon>Arthropoda</taxon>
        <taxon>Chelicerata</taxon>
        <taxon>Arachnida</taxon>
        <taxon>Araneae</taxon>
        <taxon>Araneomorphae</taxon>
        <taxon>Entelegynae</taxon>
        <taxon>Araneoidea</taxon>
        <taxon>Araneidae</taxon>
        <taxon>Araneus</taxon>
    </lineage>
</organism>
<dbReference type="Gene3D" id="3.30.420.10">
    <property type="entry name" value="Ribonuclease H-like superfamily/Ribonuclease H"/>
    <property type="match status" value="1"/>
</dbReference>
<evidence type="ECO:0000313" key="3">
    <source>
        <dbReference type="Proteomes" id="UP000499080"/>
    </source>
</evidence>
<dbReference type="InterPro" id="IPR036397">
    <property type="entry name" value="RNaseH_sf"/>
</dbReference>
<keyword evidence="3" id="KW-1185">Reference proteome</keyword>
<dbReference type="InterPro" id="IPR012337">
    <property type="entry name" value="RNaseH-like_sf"/>
</dbReference>
<dbReference type="EMBL" id="BGPR01141419">
    <property type="protein sequence ID" value="GBN68486.1"/>
    <property type="molecule type" value="Genomic_DNA"/>
</dbReference>
<proteinExistence type="predicted"/>